<reference evidence="1 2" key="1">
    <citation type="journal article" date="2015" name="PeerJ">
        <title>First genomic representation of candidate bacterial phylum KSB3 points to enhanced environmental sensing as a trigger of wastewater bulking.</title>
        <authorList>
            <person name="Sekiguchi Y."/>
            <person name="Ohashi A."/>
            <person name="Parks D.H."/>
            <person name="Yamauchi T."/>
            <person name="Tyson G.W."/>
            <person name="Hugenholtz P."/>
        </authorList>
    </citation>
    <scope>NUCLEOTIDE SEQUENCE [LARGE SCALE GENOMIC DNA]</scope>
</reference>
<dbReference type="EMBL" id="DF820469">
    <property type="protein sequence ID" value="GAK59200.1"/>
    <property type="molecule type" value="Genomic_DNA"/>
</dbReference>
<dbReference type="AlphaFoldDB" id="A0A081C3P5"/>
<dbReference type="STRING" id="1499967.U27_06177"/>
<dbReference type="HOGENOM" id="CLU_148741_0_0_0"/>
<dbReference type="eggNOG" id="ENOG5032SVP">
    <property type="taxonomic scope" value="Bacteria"/>
</dbReference>
<evidence type="ECO:0000313" key="1">
    <source>
        <dbReference type="EMBL" id="GAK59200.1"/>
    </source>
</evidence>
<organism evidence="1 2">
    <name type="scientific">Vecturithrix granuli</name>
    <dbReference type="NCBI Taxonomy" id="1499967"/>
    <lineage>
        <taxon>Bacteria</taxon>
        <taxon>Candidatus Moduliflexota</taxon>
        <taxon>Candidatus Vecturitrichia</taxon>
        <taxon>Candidatus Vecturitrichales</taxon>
        <taxon>Candidatus Vecturitrichaceae</taxon>
        <taxon>Candidatus Vecturithrix</taxon>
    </lineage>
</organism>
<evidence type="ECO:0000313" key="2">
    <source>
        <dbReference type="Proteomes" id="UP000030661"/>
    </source>
</evidence>
<proteinExistence type="predicted"/>
<name>A0A081C3P5_VECG1</name>
<dbReference type="InterPro" id="IPR045441">
    <property type="entry name" value="DUF6506"/>
</dbReference>
<accession>A0A081C3P5</accession>
<dbReference type="Proteomes" id="UP000030661">
    <property type="component" value="Unassembled WGS sequence"/>
</dbReference>
<gene>
    <name evidence="1" type="ORF">U27_06177</name>
</gene>
<sequence length="100" mass="10477">MALQAAFIFVAPEADPAKHRAMIDTPIVKLTVVGVKNYVEGIAAAQQLVEQGIGAIELCAGFGVEGVAQVKKAVQGKAVVGVVRFDNHPGLEFKSGDDIF</sequence>
<protein>
    <submittedName>
        <fullName evidence="1">Uncharacterized protein</fullName>
    </submittedName>
</protein>
<keyword evidence="2" id="KW-1185">Reference proteome</keyword>
<dbReference type="Pfam" id="PF20116">
    <property type="entry name" value="DUF6506"/>
    <property type="match status" value="1"/>
</dbReference>